<dbReference type="PROSITE" id="PS51352">
    <property type="entry name" value="THIOREDOXIN_2"/>
    <property type="match status" value="1"/>
</dbReference>
<dbReference type="Pfam" id="PF00578">
    <property type="entry name" value="AhpC-TSA"/>
    <property type="match status" value="1"/>
</dbReference>
<evidence type="ECO:0000313" key="8">
    <source>
        <dbReference type="EMBL" id="MFC5494443.1"/>
    </source>
</evidence>
<evidence type="ECO:0000313" key="9">
    <source>
        <dbReference type="Proteomes" id="UP001595956"/>
    </source>
</evidence>
<evidence type="ECO:0000256" key="1">
    <source>
        <dbReference type="ARBA" id="ARBA00004196"/>
    </source>
</evidence>
<feature type="signal peptide" evidence="6">
    <location>
        <begin position="1"/>
        <end position="23"/>
    </location>
</feature>
<dbReference type="RefSeq" id="WP_345170309.1">
    <property type="nucleotide sequence ID" value="NZ_BAABFQ010000001.1"/>
</dbReference>
<dbReference type="CDD" id="cd02966">
    <property type="entry name" value="TlpA_like_family"/>
    <property type="match status" value="1"/>
</dbReference>
<evidence type="ECO:0000256" key="5">
    <source>
        <dbReference type="ARBA" id="ARBA00023284"/>
    </source>
</evidence>
<dbReference type="Proteomes" id="UP001595956">
    <property type="component" value="Unassembled WGS sequence"/>
</dbReference>
<protein>
    <submittedName>
        <fullName evidence="8">TlpA family protein disulfide reductase</fullName>
    </submittedName>
</protein>
<comment type="subcellular location">
    <subcellularLocation>
        <location evidence="1">Cell envelope</location>
    </subcellularLocation>
</comment>
<dbReference type="PANTHER" id="PTHR42852">
    <property type="entry name" value="THIOL:DISULFIDE INTERCHANGE PROTEIN DSBE"/>
    <property type="match status" value="1"/>
</dbReference>
<accession>A0ABW0N3Z8</accession>
<proteinExistence type="predicted"/>
<evidence type="ECO:0000259" key="7">
    <source>
        <dbReference type="PROSITE" id="PS51352"/>
    </source>
</evidence>
<dbReference type="InterPro" id="IPR050553">
    <property type="entry name" value="Thioredoxin_ResA/DsbE_sf"/>
</dbReference>
<dbReference type="SUPFAM" id="SSF52833">
    <property type="entry name" value="Thioredoxin-like"/>
    <property type="match status" value="1"/>
</dbReference>
<dbReference type="Gene3D" id="3.40.30.10">
    <property type="entry name" value="Glutaredoxin"/>
    <property type="match status" value="1"/>
</dbReference>
<sequence>MSRSVLGALTLACALLLSTGCSSLEGTGDKGYVSGNGEVQIVKATDRGDPVEYAGEDLEGDPIALADFRGKPTVVNVWGSWCAECVAEAPDLVDAAEELGDSASFVGINLRDGSTAQALSHDEKYGVEYPSFYEPDGKALLAFPGVLTPRAVPATVVLDAEGRVAASILGPIPSTQTLVDVVEDVASDG</sequence>
<feature type="domain" description="Thioredoxin" evidence="7">
    <location>
        <begin position="42"/>
        <end position="187"/>
    </location>
</feature>
<dbReference type="EMBL" id="JBHSMD010000005">
    <property type="protein sequence ID" value="MFC5494443.1"/>
    <property type="molecule type" value="Genomic_DNA"/>
</dbReference>
<evidence type="ECO:0000256" key="4">
    <source>
        <dbReference type="ARBA" id="ARBA00023157"/>
    </source>
</evidence>
<reference evidence="9" key="1">
    <citation type="journal article" date="2019" name="Int. J. Syst. Evol. Microbiol.">
        <title>The Global Catalogue of Microorganisms (GCM) 10K type strain sequencing project: providing services to taxonomists for standard genome sequencing and annotation.</title>
        <authorList>
            <consortium name="The Broad Institute Genomics Platform"/>
            <consortium name="The Broad Institute Genome Sequencing Center for Infectious Disease"/>
            <person name="Wu L."/>
            <person name="Ma J."/>
        </authorList>
    </citation>
    <scope>NUCLEOTIDE SEQUENCE [LARGE SCALE GENOMIC DNA]</scope>
    <source>
        <strain evidence="9">KACC 13778</strain>
    </source>
</reference>
<keyword evidence="2" id="KW-0201">Cytochrome c-type biogenesis</keyword>
<comment type="caution">
    <text evidence="8">The sequence shown here is derived from an EMBL/GenBank/DDBJ whole genome shotgun (WGS) entry which is preliminary data.</text>
</comment>
<dbReference type="PROSITE" id="PS51257">
    <property type="entry name" value="PROKAR_LIPOPROTEIN"/>
    <property type="match status" value="1"/>
</dbReference>
<dbReference type="InterPro" id="IPR036249">
    <property type="entry name" value="Thioredoxin-like_sf"/>
</dbReference>
<keyword evidence="6" id="KW-0732">Signal</keyword>
<dbReference type="InterPro" id="IPR013766">
    <property type="entry name" value="Thioredoxin_domain"/>
</dbReference>
<evidence type="ECO:0000256" key="6">
    <source>
        <dbReference type="SAM" id="SignalP"/>
    </source>
</evidence>
<dbReference type="PANTHER" id="PTHR42852:SF6">
    <property type="entry name" value="THIOL:DISULFIDE INTERCHANGE PROTEIN DSBE"/>
    <property type="match status" value="1"/>
</dbReference>
<keyword evidence="3" id="KW-0812">Transmembrane</keyword>
<keyword evidence="3" id="KW-0735">Signal-anchor</keyword>
<name>A0ABW0N3Z8_9ACTN</name>
<keyword evidence="9" id="KW-1185">Reference proteome</keyword>
<feature type="chain" id="PRO_5046006835" evidence="6">
    <location>
        <begin position="24"/>
        <end position="189"/>
    </location>
</feature>
<gene>
    <name evidence="8" type="ORF">ACFPKY_15110</name>
</gene>
<evidence type="ECO:0000256" key="3">
    <source>
        <dbReference type="ARBA" id="ARBA00022968"/>
    </source>
</evidence>
<keyword evidence="5" id="KW-0676">Redox-active center</keyword>
<evidence type="ECO:0000256" key="2">
    <source>
        <dbReference type="ARBA" id="ARBA00022748"/>
    </source>
</evidence>
<organism evidence="8 9">
    <name type="scientific">Nocardioides caricicola</name>
    <dbReference type="NCBI Taxonomy" id="634770"/>
    <lineage>
        <taxon>Bacteria</taxon>
        <taxon>Bacillati</taxon>
        <taxon>Actinomycetota</taxon>
        <taxon>Actinomycetes</taxon>
        <taxon>Propionibacteriales</taxon>
        <taxon>Nocardioidaceae</taxon>
        <taxon>Nocardioides</taxon>
    </lineage>
</organism>
<keyword evidence="4" id="KW-1015">Disulfide bond</keyword>
<dbReference type="InterPro" id="IPR000866">
    <property type="entry name" value="AhpC/TSA"/>
</dbReference>